<proteinExistence type="predicted"/>
<accession>B0XIT2</accession>
<dbReference type="InParanoid" id="B0XIT2"/>
<dbReference type="AlphaFoldDB" id="B0XIT2"/>
<dbReference type="EnsemblMetazoa" id="CPIJ019334-RA">
    <property type="protein sequence ID" value="CPIJ019334-PA"/>
    <property type="gene ID" value="CPIJ019334"/>
</dbReference>
<dbReference type="KEGG" id="cqu:CpipJ_CPIJ019334"/>
<reference evidence="1" key="1">
    <citation type="submission" date="2007-03" db="EMBL/GenBank/DDBJ databases">
        <title>Annotation of Culex pipiens quinquefasciatus.</title>
        <authorList>
            <consortium name="The Broad Institute Genome Sequencing Platform"/>
            <person name="Atkinson P.W."/>
            <person name="Hemingway J."/>
            <person name="Christensen B.M."/>
            <person name="Higgs S."/>
            <person name="Kodira C."/>
            <person name="Hannick L."/>
            <person name="Megy K."/>
            <person name="O'Leary S."/>
            <person name="Pearson M."/>
            <person name="Haas B.J."/>
            <person name="Mauceli E."/>
            <person name="Wortman J.R."/>
            <person name="Lee N.H."/>
            <person name="Guigo R."/>
            <person name="Stanke M."/>
            <person name="Alvarado L."/>
            <person name="Amedeo P."/>
            <person name="Antoine C.H."/>
            <person name="Arensburger P."/>
            <person name="Bidwell S.L."/>
            <person name="Crawford M."/>
            <person name="Camaro F."/>
            <person name="Devon K."/>
            <person name="Engels R."/>
            <person name="Hammond M."/>
            <person name="Howarth C."/>
            <person name="Koehrsen M."/>
            <person name="Lawson D."/>
            <person name="Montgomery P."/>
            <person name="Nene V."/>
            <person name="Nusbaum C."/>
            <person name="Puiu D."/>
            <person name="Romero-Severson J."/>
            <person name="Severson D.W."/>
            <person name="Shumway M."/>
            <person name="Sisk P."/>
            <person name="Stolte C."/>
            <person name="Zeng Q."/>
            <person name="Eisenstadt E."/>
            <person name="Fraser-Liggett C."/>
            <person name="Strausberg R."/>
            <person name="Galagan J."/>
            <person name="Birren B."/>
            <person name="Collins F.H."/>
        </authorList>
    </citation>
    <scope>NUCLEOTIDE SEQUENCE [LARGE SCALE GENOMIC DNA]</scope>
    <source>
        <strain evidence="1">JHB</strain>
    </source>
</reference>
<gene>
    <name evidence="2" type="primary">6053479</name>
    <name evidence="1" type="ORF">CpipJ_CPIJ019334</name>
</gene>
<evidence type="ECO:0000313" key="2">
    <source>
        <dbReference type="EnsemblMetazoa" id="CPIJ019334-PA"/>
    </source>
</evidence>
<reference evidence="2" key="2">
    <citation type="submission" date="2020-05" db="UniProtKB">
        <authorList>
            <consortium name="EnsemblMetazoa"/>
        </authorList>
    </citation>
    <scope>IDENTIFICATION</scope>
    <source>
        <strain evidence="2">JHB</strain>
    </source>
</reference>
<dbReference type="HOGENOM" id="CLU_2869776_0_0_1"/>
<dbReference type="STRING" id="7176.B0XIT2"/>
<keyword evidence="3" id="KW-1185">Reference proteome</keyword>
<sequence length="64" mass="7195">MKLSLNPVLAINQIHGPSTLHRSQQHLYPGGSTTDVTKYEKEAKNRNSHILLQKKKTQNADTIT</sequence>
<evidence type="ECO:0000313" key="3">
    <source>
        <dbReference type="Proteomes" id="UP000002320"/>
    </source>
</evidence>
<dbReference type="VEuPathDB" id="VectorBase:CPIJ019334"/>
<organism>
    <name type="scientific">Culex quinquefasciatus</name>
    <name type="common">Southern house mosquito</name>
    <name type="synonym">Culex pungens</name>
    <dbReference type="NCBI Taxonomy" id="7176"/>
    <lineage>
        <taxon>Eukaryota</taxon>
        <taxon>Metazoa</taxon>
        <taxon>Ecdysozoa</taxon>
        <taxon>Arthropoda</taxon>
        <taxon>Hexapoda</taxon>
        <taxon>Insecta</taxon>
        <taxon>Pterygota</taxon>
        <taxon>Neoptera</taxon>
        <taxon>Endopterygota</taxon>
        <taxon>Diptera</taxon>
        <taxon>Nematocera</taxon>
        <taxon>Culicoidea</taxon>
        <taxon>Culicidae</taxon>
        <taxon>Culicinae</taxon>
        <taxon>Culicini</taxon>
        <taxon>Culex</taxon>
        <taxon>Culex</taxon>
    </lineage>
</organism>
<name>B0XIT2_CULQU</name>
<evidence type="ECO:0000313" key="1">
    <source>
        <dbReference type="EMBL" id="EDS29673.1"/>
    </source>
</evidence>
<protein>
    <submittedName>
        <fullName evidence="1 2">Serrate protein</fullName>
    </submittedName>
</protein>
<dbReference type="EMBL" id="DS233374">
    <property type="protein sequence ID" value="EDS29673.1"/>
    <property type="molecule type" value="Genomic_DNA"/>
</dbReference>
<dbReference type="Proteomes" id="UP000002320">
    <property type="component" value="Unassembled WGS sequence"/>
</dbReference>